<proteinExistence type="predicted"/>
<dbReference type="AlphaFoldDB" id="A0A5B8R5Q3"/>
<reference evidence="2" key="1">
    <citation type="submission" date="2019-06" db="EMBL/GenBank/DDBJ databases">
        <authorList>
            <person name="Murdoch R.W."/>
            <person name="Fathepure B."/>
        </authorList>
    </citation>
    <scope>NUCLEOTIDE SEQUENCE</scope>
</reference>
<dbReference type="EMBL" id="MN079081">
    <property type="protein sequence ID" value="QEA04189.1"/>
    <property type="molecule type" value="Genomic_DNA"/>
</dbReference>
<sequence length="342" mass="34147">MVAALALLQLGLDVVLLARLEVDTLGALGRVLVPLLRIAPPRDAGDELAARGARVAAEVQPGLVVAGDPESVVAGLRRGEHPANTGAIVVGDVAWQVQALDGDAAVRVIRETGILDQIIDTTTGDVAPVLHGERGVGAAGRVARCVRRAGAVATAGVGRRVTAIQRLQCARADHAPVEVRTGPGHGQMIAALAFLDAGLDVIALAGVQVDGLGALGGVLVPLLGLGPPRDAGDQAAAGLGIVGAEQQMRLVVAGHPERVVAAGGGHQQGAHAGAVVVGDVARQVQSVQLTGLVRLVRESRVLFEGGDVTTAVDPVPVLGLHGGGRGGPGQGAAEQQGGEGDA</sequence>
<accession>A0A5B8R5Q3</accession>
<evidence type="ECO:0000256" key="1">
    <source>
        <dbReference type="SAM" id="MobiDB-lite"/>
    </source>
</evidence>
<protein>
    <submittedName>
        <fullName evidence="2">Uncharacterized protein</fullName>
    </submittedName>
</protein>
<gene>
    <name evidence="2" type="ORF">KBTEX_00493</name>
</gene>
<organism evidence="2">
    <name type="scientific">uncultured organism</name>
    <dbReference type="NCBI Taxonomy" id="155900"/>
    <lineage>
        <taxon>unclassified sequences</taxon>
        <taxon>environmental samples</taxon>
    </lineage>
</organism>
<name>A0A5B8R5Q3_9ZZZZ</name>
<feature type="compositionally biased region" description="Gly residues" evidence="1">
    <location>
        <begin position="320"/>
        <end position="330"/>
    </location>
</feature>
<evidence type="ECO:0000313" key="2">
    <source>
        <dbReference type="EMBL" id="QEA04189.1"/>
    </source>
</evidence>
<feature type="region of interest" description="Disordered" evidence="1">
    <location>
        <begin position="319"/>
        <end position="342"/>
    </location>
</feature>